<dbReference type="Proteomes" id="UP001054945">
    <property type="component" value="Unassembled WGS sequence"/>
</dbReference>
<reference evidence="1 2" key="1">
    <citation type="submission" date="2021-06" db="EMBL/GenBank/DDBJ databases">
        <title>Caerostris extrusa draft genome.</title>
        <authorList>
            <person name="Kono N."/>
            <person name="Arakawa K."/>
        </authorList>
    </citation>
    <scope>NUCLEOTIDE SEQUENCE [LARGE SCALE GENOMIC DNA]</scope>
</reference>
<dbReference type="EMBL" id="BPLR01013734">
    <property type="protein sequence ID" value="GIY63388.1"/>
    <property type="molecule type" value="Genomic_DNA"/>
</dbReference>
<organism evidence="1 2">
    <name type="scientific">Caerostris extrusa</name>
    <name type="common">Bark spider</name>
    <name type="synonym">Caerostris bankana</name>
    <dbReference type="NCBI Taxonomy" id="172846"/>
    <lineage>
        <taxon>Eukaryota</taxon>
        <taxon>Metazoa</taxon>
        <taxon>Ecdysozoa</taxon>
        <taxon>Arthropoda</taxon>
        <taxon>Chelicerata</taxon>
        <taxon>Arachnida</taxon>
        <taxon>Araneae</taxon>
        <taxon>Araneomorphae</taxon>
        <taxon>Entelegynae</taxon>
        <taxon>Araneoidea</taxon>
        <taxon>Araneidae</taxon>
        <taxon>Caerostris</taxon>
    </lineage>
</organism>
<comment type="caution">
    <text evidence="1">The sequence shown here is derived from an EMBL/GenBank/DDBJ whole genome shotgun (WGS) entry which is preliminary data.</text>
</comment>
<evidence type="ECO:0000313" key="2">
    <source>
        <dbReference type="Proteomes" id="UP001054945"/>
    </source>
</evidence>
<name>A0AAV4V040_CAEEX</name>
<gene>
    <name evidence="1" type="ORF">CEXT_148531</name>
</gene>
<dbReference type="AlphaFoldDB" id="A0AAV4V040"/>
<accession>A0AAV4V040</accession>
<proteinExistence type="predicted"/>
<protein>
    <submittedName>
        <fullName evidence="1">Uncharacterized protein</fullName>
    </submittedName>
</protein>
<keyword evidence="2" id="KW-1185">Reference proteome</keyword>
<sequence>MRYLKTVREPAPSIPATIADKSASIYPQEEGLPKKAEDVDEILRDIRYTVPHTYVKLVPAIVEKLKTH</sequence>
<evidence type="ECO:0000313" key="1">
    <source>
        <dbReference type="EMBL" id="GIY63388.1"/>
    </source>
</evidence>